<accession>A0A2T7PEX6</accession>
<dbReference type="InterPro" id="IPR052309">
    <property type="entry name" value="C-type_Lectin_Domain_Fam1"/>
</dbReference>
<dbReference type="Gene3D" id="3.10.100.10">
    <property type="entry name" value="Mannose-Binding Protein A, subunit A"/>
    <property type="match status" value="1"/>
</dbReference>
<dbReference type="EMBL" id="PZQS01000004">
    <property type="protein sequence ID" value="PVD31975.1"/>
    <property type="molecule type" value="Genomic_DNA"/>
</dbReference>
<proteinExistence type="predicted"/>
<name>A0A2T7PEX6_POMCA</name>
<dbReference type="GO" id="GO:0007165">
    <property type="term" value="P:signal transduction"/>
    <property type="evidence" value="ECO:0007669"/>
    <property type="project" value="TreeGrafter"/>
</dbReference>
<sequence>MSCPATGYLCKTPPFDTRRCYQMYTSSQLSWNESSAACSTTGQRLASLENEKLLKFVNDSVGFLGYTWVGLYRTSSGQPLMWTNGQQLATKLYPKVFVDANMVTGLSCSTFNGLNVVMNMKCDYTYYRICETYKSNIFQRKPVGHMVNDVSNGQPMASKVISIIECVRNCKSDLSCDAVSHDGVTCKLHVQQAGHNITVTSSEVTYVRMS</sequence>
<evidence type="ECO:0000313" key="6">
    <source>
        <dbReference type="Proteomes" id="UP000245119"/>
    </source>
</evidence>
<dbReference type="SUPFAM" id="SSF56436">
    <property type="entry name" value="C-type lectin-like"/>
    <property type="match status" value="1"/>
</dbReference>
<dbReference type="InterPro" id="IPR016186">
    <property type="entry name" value="C-type_lectin-like/link_sf"/>
</dbReference>
<gene>
    <name evidence="5" type="ORF">C0Q70_07401</name>
</gene>
<dbReference type="InterPro" id="IPR001304">
    <property type="entry name" value="C-type_lectin-like"/>
</dbReference>
<keyword evidence="2" id="KW-1015">Disulfide bond</keyword>
<keyword evidence="1" id="KW-0430">Lectin</keyword>
<keyword evidence="6" id="KW-1185">Reference proteome</keyword>
<dbReference type="InterPro" id="IPR016187">
    <property type="entry name" value="CTDL_fold"/>
</dbReference>
<comment type="caution">
    <text evidence="5">The sequence shown here is derived from an EMBL/GenBank/DDBJ whole genome shotgun (WGS) entry which is preliminary data.</text>
</comment>
<protein>
    <recommendedName>
        <fullName evidence="4">C-type lectin domain-containing protein</fullName>
    </recommendedName>
</protein>
<evidence type="ECO:0000313" key="5">
    <source>
        <dbReference type="EMBL" id="PVD31975.1"/>
    </source>
</evidence>
<keyword evidence="3" id="KW-0325">Glycoprotein</keyword>
<dbReference type="AlphaFoldDB" id="A0A2T7PEX6"/>
<dbReference type="GO" id="GO:0004888">
    <property type="term" value="F:transmembrane signaling receptor activity"/>
    <property type="evidence" value="ECO:0007669"/>
    <property type="project" value="TreeGrafter"/>
</dbReference>
<dbReference type="SMART" id="SM00034">
    <property type="entry name" value="CLECT"/>
    <property type="match status" value="1"/>
</dbReference>
<dbReference type="PANTHER" id="PTHR46490:SF6">
    <property type="entry name" value="ASIALOGLYCOPROTEIN RECEPTOR 1-LIKE-RELATED"/>
    <property type="match status" value="1"/>
</dbReference>
<organism evidence="5 6">
    <name type="scientific">Pomacea canaliculata</name>
    <name type="common">Golden apple snail</name>
    <dbReference type="NCBI Taxonomy" id="400727"/>
    <lineage>
        <taxon>Eukaryota</taxon>
        <taxon>Metazoa</taxon>
        <taxon>Spiralia</taxon>
        <taxon>Lophotrochozoa</taxon>
        <taxon>Mollusca</taxon>
        <taxon>Gastropoda</taxon>
        <taxon>Caenogastropoda</taxon>
        <taxon>Architaenioglossa</taxon>
        <taxon>Ampullarioidea</taxon>
        <taxon>Ampullariidae</taxon>
        <taxon>Pomacea</taxon>
    </lineage>
</organism>
<evidence type="ECO:0000256" key="3">
    <source>
        <dbReference type="ARBA" id="ARBA00023180"/>
    </source>
</evidence>
<feature type="domain" description="C-type lectin" evidence="4">
    <location>
        <begin position="16"/>
        <end position="131"/>
    </location>
</feature>
<dbReference type="PROSITE" id="PS50041">
    <property type="entry name" value="C_TYPE_LECTIN_2"/>
    <property type="match status" value="1"/>
</dbReference>
<dbReference type="Pfam" id="PF00059">
    <property type="entry name" value="Lectin_C"/>
    <property type="match status" value="1"/>
</dbReference>
<evidence type="ECO:0000259" key="4">
    <source>
        <dbReference type="PROSITE" id="PS50041"/>
    </source>
</evidence>
<evidence type="ECO:0000256" key="1">
    <source>
        <dbReference type="ARBA" id="ARBA00022734"/>
    </source>
</evidence>
<reference evidence="5 6" key="1">
    <citation type="submission" date="2018-04" db="EMBL/GenBank/DDBJ databases">
        <title>The genome of golden apple snail Pomacea canaliculata provides insight into stress tolerance and invasive adaptation.</title>
        <authorList>
            <person name="Liu C."/>
            <person name="Liu B."/>
            <person name="Ren Y."/>
            <person name="Zhang Y."/>
            <person name="Wang H."/>
            <person name="Li S."/>
            <person name="Jiang F."/>
            <person name="Yin L."/>
            <person name="Zhang G."/>
            <person name="Qian W."/>
            <person name="Fan W."/>
        </authorList>
    </citation>
    <scope>NUCLEOTIDE SEQUENCE [LARGE SCALE GENOMIC DNA]</scope>
    <source>
        <strain evidence="5">SZHN2017</strain>
        <tissue evidence="5">Muscle</tissue>
    </source>
</reference>
<dbReference type="PANTHER" id="PTHR46490">
    <property type="entry name" value="C-TYPE LECTIN DOMAIN FAMILY 12 MEMBER A-RELATED"/>
    <property type="match status" value="1"/>
</dbReference>
<dbReference type="Proteomes" id="UP000245119">
    <property type="component" value="Linkage Group LG4"/>
</dbReference>
<dbReference type="GO" id="GO:0030246">
    <property type="term" value="F:carbohydrate binding"/>
    <property type="evidence" value="ECO:0007669"/>
    <property type="project" value="UniProtKB-KW"/>
</dbReference>
<evidence type="ECO:0000256" key="2">
    <source>
        <dbReference type="ARBA" id="ARBA00023157"/>
    </source>
</evidence>
<dbReference type="GO" id="GO:0005886">
    <property type="term" value="C:plasma membrane"/>
    <property type="evidence" value="ECO:0007669"/>
    <property type="project" value="TreeGrafter"/>
</dbReference>